<organism evidence="6 7">
    <name type="scientific">Actinoplanes digitatis</name>
    <dbReference type="NCBI Taxonomy" id="1868"/>
    <lineage>
        <taxon>Bacteria</taxon>
        <taxon>Bacillati</taxon>
        <taxon>Actinomycetota</taxon>
        <taxon>Actinomycetes</taxon>
        <taxon>Micromonosporales</taxon>
        <taxon>Micromonosporaceae</taxon>
        <taxon>Actinoplanes</taxon>
    </lineage>
</organism>
<feature type="active site" evidence="4">
    <location>
        <position position="17"/>
    </location>
</feature>
<dbReference type="PANTHER" id="PTHR42872">
    <property type="entry name" value="PROTEIN-GLUTAMATE METHYLESTERASE/PROTEIN-GLUTAMINE GLUTAMINASE"/>
    <property type="match status" value="1"/>
</dbReference>
<comment type="caution">
    <text evidence="6">The sequence shown here is derived from an EMBL/GenBank/DDBJ whole genome shotgun (WGS) entry which is preliminary data.</text>
</comment>
<proteinExistence type="predicted"/>
<dbReference type="RefSeq" id="WP_184992424.1">
    <property type="nucleotide sequence ID" value="NZ_BOMK01000001.1"/>
</dbReference>
<dbReference type="PROSITE" id="PS50122">
    <property type="entry name" value="CHEB"/>
    <property type="match status" value="1"/>
</dbReference>
<dbReference type="PANTHER" id="PTHR42872:SF6">
    <property type="entry name" value="PROTEIN-GLUTAMATE METHYLESTERASE_PROTEIN-GLUTAMINE GLUTAMINASE"/>
    <property type="match status" value="1"/>
</dbReference>
<dbReference type="EC" id="3.1.1.61" evidence="2"/>
<dbReference type="GO" id="GO:0005737">
    <property type="term" value="C:cytoplasm"/>
    <property type="evidence" value="ECO:0007669"/>
    <property type="project" value="InterPro"/>
</dbReference>
<evidence type="ECO:0000256" key="3">
    <source>
        <dbReference type="ARBA" id="ARBA00048267"/>
    </source>
</evidence>
<dbReference type="InterPro" id="IPR011247">
    <property type="entry name" value="Chemotax_prot-Glu_Me-esterase"/>
</dbReference>
<reference evidence="6 7" key="1">
    <citation type="submission" date="2020-08" db="EMBL/GenBank/DDBJ databases">
        <title>Sequencing the genomes of 1000 actinobacteria strains.</title>
        <authorList>
            <person name="Klenk H.-P."/>
        </authorList>
    </citation>
    <scope>NUCLEOTIDE SEQUENCE [LARGE SCALE GENOMIC DNA]</scope>
    <source>
        <strain evidence="6 7">DSM 43149</strain>
    </source>
</reference>
<dbReference type="InterPro" id="IPR000673">
    <property type="entry name" value="Sig_transdc_resp-reg_Me-estase"/>
</dbReference>
<feature type="active site" evidence="4">
    <location>
        <position position="44"/>
    </location>
</feature>
<accession>A0A7W7HVX4</accession>
<dbReference type="GO" id="GO:0008984">
    <property type="term" value="F:protein-glutamate methylesterase activity"/>
    <property type="evidence" value="ECO:0007669"/>
    <property type="project" value="UniProtKB-EC"/>
</dbReference>
<evidence type="ECO:0000259" key="5">
    <source>
        <dbReference type="PROSITE" id="PS50122"/>
    </source>
</evidence>
<dbReference type="SUPFAM" id="SSF52738">
    <property type="entry name" value="Methylesterase CheB, C-terminal domain"/>
    <property type="match status" value="1"/>
</dbReference>
<gene>
    <name evidence="6" type="ORF">BJ971_002344</name>
</gene>
<dbReference type="GO" id="GO:0006935">
    <property type="term" value="P:chemotaxis"/>
    <property type="evidence" value="ECO:0007669"/>
    <property type="project" value="UniProtKB-UniRule"/>
</dbReference>
<dbReference type="Proteomes" id="UP000578112">
    <property type="component" value="Unassembled WGS sequence"/>
</dbReference>
<dbReference type="CDD" id="cd16433">
    <property type="entry name" value="CheB"/>
    <property type="match status" value="1"/>
</dbReference>
<name>A0A7W7HVX4_9ACTN</name>
<comment type="catalytic activity">
    <reaction evidence="3">
        <text>[protein]-L-glutamate 5-O-methyl ester + H2O = L-glutamyl-[protein] + methanol + H(+)</text>
        <dbReference type="Rhea" id="RHEA:23236"/>
        <dbReference type="Rhea" id="RHEA-COMP:10208"/>
        <dbReference type="Rhea" id="RHEA-COMP:10311"/>
        <dbReference type="ChEBI" id="CHEBI:15377"/>
        <dbReference type="ChEBI" id="CHEBI:15378"/>
        <dbReference type="ChEBI" id="CHEBI:17790"/>
        <dbReference type="ChEBI" id="CHEBI:29973"/>
        <dbReference type="ChEBI" id="CHEBI:82795"/>
        <dbReference type="EC" id="3.1.1.61"/>
    </reaction>
</comment>
<keyword evidence="4" id="KW-0145">Chemotaxis</keyword>
<protein>
    <recommendedName>
        <fullName evidence="2">protein-glutamate methylesterase</fullName>
        <ecNumber evidence="2">3.1.1.61</ecNumber>
    </recommendedName>
</protein>
<dbReference type="EMBL" id="JACHNH010000001">
    <property type="protein sequence ID" value="MBB4761788.1"/>
    <property type="molecule type" value="Genomic_DNA"/>
</dbReference>
<evidence type="ECO:0000313" key="6">
    <source>
        <dbReference type="EMBL" id="MBB4761788.1"/>
    </source>
</evidence>
<keyword evidence="1 4" id="KW-0378">Hydrolase</keyword>
<dbReference type="GO" id="GO:0000156">
    <property type="term" value="F:phosphorelay response regulator activity"/>
    <property type="evidence" value="ECO:0007669"/>
    <property type="project" value="InterPro"/>
</dbReference>
<dbReference type="AlphaFoldDB" id="A0A7W7HVX4"/>
<dbReference type="PIRSF" id="PIRSF036461">
    <property type="entry name" value="Chmtx_methlestr"/>
    <property type="match status" value="1"/>
</dbReference>
<sequence length="328" mass="34838">MEERFAKVAPLVVVGASAGGVEALRTMVGALAPDLPAAVLVVLHLPRTGPSALPRILDRAGPLRVTGAVDGQPLRAGQIITAPPDHHLLAIDGRARLSRGPTWNGHRPAVDPLFRSAARAAGPRTVAVVLSGSRDDGTAGAAVVAEHGGTVIIQDPDDALHPSMPRSVLEHVGRAQACRTEKLGQLISETVSKLVDHGAAADELVRQEAVVDDLAAGRPAGFACPACHGGLFEMAGEPTPRYQCWVGHTWSPESLLEEQAAAFEGALWMALRSLEEKAALARRMGRDARLRQHQATVERYEETALEATRAGELIRELIRRLDRAPVEA</sequence>
<feature type="domain" description="CheB-type methylesterase" evidence="5">
    <location>
        <begin position="11"/>
        <end position="194"/>
    </location>
</feature>
<keyword evidence="7" id="KW-1185">Reference proteome</keyword>
<evidence type="ECO:0000256" key="4">
    <source>
        <dbReference type="PROSITE-ProRule" id="PRU00050"/>
    </source>
</evidence>
<evidence type="ECO:0000313" key="7">
    <source>
        <dbReference type="Proteomes" id="UP000578112"/>
    </source>
</evidence>
<evidence type="ECO:0000256" key="1">
    <source>
        <dbReference type="ARBA" id="ARBA00022801"/>
    </source>
</evidence>
<dbReference type="Pfam" id="PF01339">
    <property type="entry name" value="CheB_methylest"/>
    <property type="match status" value="1"/>
</dbReference>
<evidence type="ECO:0000256" key="2">
    <source>
        <dbReference type="ARBA" id="ARBA00039140"/>
    </source>
</evidence>
<feature type="active site" evidence="4">
    <location>
        <position position="136"/>
    </location>
</feature>
<dbReference type="InterPro" id="IPR035909">
    <property type="entry name" value="CheB_C"/>
</dbReference>
<dbReference type="Gene3D" id="3.40.50.180">
    <property type="entry name" value="Methylesterase CheB, C-terminal domain"/>
    <property type="match status" value="1"/>
</dbReference>